<dbReference type="PIRSF" id="PIRSF004793">
    <property type="entry name" value="UCP004793"/>
    <property type="match status" value="1"/>
</dbReference>
<reference evidence="8 9" key="1">
    <citation type="journal article" date="2005" name="Int. J. Syst. Evol. Microbiol.">
        <title>Bacillus cibi sp. nov., isolated from jeotgal, a traditional Korean fermented seafood.</title>
        <authorList>
            <person name="Yoon J.H."/>
            <person name="Lee C.H."/>
            <person name="Oh T.K."/>
        </authorList>
    </citation>
    <scope>NUCLEOTIDE SEQUENCE [LARGE SCALE GENOMIC DNA]</scope>
    <source>
        <strain evidence="8 9">DSM 16189</strain>
    </source>
</reference>
<dbReference type="InterPro" id="IPR053472">
    <property type="entry name" value="DAC_CdaS-like"/>
</dbReference>
<keyword evidence="6" id="KW-1133">Transmembrane helix</keyword>
<dbReference type="STRING" id="246786.GS18_0206675"/>
<sequence>MKKHIYHQLGVIIKESEQLMSSLHVKNYCLLCELDELHKTFQQLQAQASSYYLQAYLSEYTPHYEVLSKVIQELAKHKHGGLIVIERKDPLKGLLQNGVQINAELTESLLESIFYPGNPLHDGAVLISGTRIVSAANVLPLSIKNSGTKMGTRHRAALGITEKTDAIALVVSEETGKMSFAIDGGLYPFSSD</sequence>
<dbReference type="Gene3D" id="3.40.1700.10">
    <property type="entry name" value="DNA integrity scanning protein, DisA, N-terminal domain"/>
    <property type="match status" value="1"/>
</dbReference>
<dbReference type="Proteomes" id="UP000028549">
    <property type="component" value="Unassembled WGS sequence"/>
</dbReference>
<evidence type="ECO:0000259" key="7">
    <source>
        <dbReference type="PROSITE" id="PS51794"/>
    </source>
</evidence>
<protein>
    <recommendedName>
        <fullName evidence="6">Diadenylate cyclase</fullName>
        <shortName evidence="6">DAC</shortName>
        <ecNumber evidence="6">2.7.7.85</ecNumber>
    </recommendedName>
    <alternativeName>
        <fullName evidence="6">Cyclic-di-AMP synthase</fullName>
        <shortName evidence="6">c-di-AMP synthase</shortName>
    </alternativeName>
</protein>
<accession>A0A084H120</accession>
<evidence type="ECO:0000256" key="4">
    <source>
        <dbReference type="ARBA" id="ARBA00022741"/>
    </source>
</evidence>
<dbReference type="InterPro" id="IPR050338">
    <property type="entry name" value="DisA"/>
</dbReference>
<dbReference type="Gene3D" id="1.10.287.770">
    <property type="entry name" value="YojJ-like"/>
    <property type="match status" value="1"/>
</dbReference>
<keyword evidence="2 6" id="KW-0808">Transferase</keyword>
<dbReference type="EMBL" id="JNVC02000002">
    <property type="protein sequence ID" value="KEZ53282.1"/>
    <property type="molecule type" value="Genomic_DNA"/>
</dbReference>
<keyword evidence="9" id="KW-1185">Reference proteome</keyword>
<dbReference type="NCBIfam" id="NF038328">
    <property type="entry name" value="c-di-AMP_CdaS"/>
    <property type="match status" value="1"/>
</dbReference>
<comment type="similarity">
    <text evidence="6">Belongs to the adenylate cyclase family. DacB/CdaS subfamily.</text>
</comment>
<dbReference type="Pfam" id="PF10372">
    <property type="entry name" value="CdaS_N"/>
    <property type="match status" value="1"/>
</dbReference>
<organism evidence="8 9">
    <name type="scientific">Metabacillus indicus</name>
    <name type="common">Bacillus indicus</name>
    <dbReference type="NCBI Taxonomy" id="246786"/>
    <lineage>
        <taxon>Bacteria</taxon>
        <taxon>Bacillati</taxon>
        <taxon>Bacillota</taxon>
        <taxon>Bacilli</taxon>
        <taxon>Bacillales</taxon>
        <taxon>Bacillaceae</taxon>
        <taxon>Metabacillus</taxon>
    </lineage>
</organism>
<dbReference type="EC" id="2.7.7.85" evidence="6"/>
<dbReference type="InterPro" id="IPR014046">
    <property type="entry name" value="C-di-AMP_synthase"/>
</dbReference>
<dbReference type="InterPro" id="IPR034693">
    <property type="entry name" value="CdaS"/>
</dbReference>
<comment type="catalytic activity">
    <reaction evidence="1 6">
        <text>2 ATP = 3',3'-c-di-AMP + 2 diphosphate</text>
        <dbReference type="Rhea" id="RHEA:35655"/>
        <dbReference type="ChEBI" id="CHEBI:30616"/>
        <dbReference type="ChEBI" id="CHEBI:33019"/>
        <dbReference type="ChEBI" id="CHEBI:71500"/>
        <dbReference type="EC" id="2.7.7.85"/>
    </reaction>
</comment>
<evidence type="ECO:0000313" key="8">
    <source>
        <dbReference type="EMBL" id="KEZ53282.1"/>
    </source>
</evidence>
<dbReference type="InterPro" id="IPR019457">
    <property type="entry name" value="CdaS_N"/>
</dbReference>
<evidence type="ECO:0000256" key="6">
    <source>
        <dbReference type="HAMAP-Rule" id="MF_00838"/>
    </source>
</evidence>
<comment type="subunit">
    <text evidence="6">Probably oligomerizes.</text>
</comment>
<name>A0A084H120_METID</name>
<dbReference type="PANTHER" id="PTHR34185:SF2">
    <property type="entry name" value="CYCLIC DI-AMP SYNTHASE CDAS"/>
    <property type="match status" value="1"/>
</dbReference>
<keyword evidence="3 6" id="KW-0548">Nucleotidyltransferase</keyword>
<dbReference type="InterPro" id="IPR003390">
    <property type="entry name" value="DNA_integrity_scan_DisA_N"/>
</dbReference>
<dbReference type="PANTHER" id="PTHR34185">
    <property type="entry name" value="DIADENYLATE CYCLASE"/>
    <property type="match status" value="1"/>
</dbReference>
<dbReference type="GO" id="GO:0106408">
    <property type="term" value="F:diadenylate cyclase activity"/>
    <property type="evidence" value="ECO:0007669"/>
    <property type="project" value="UniProtKB-EC"/>
</dbReference>
<dbReference type="AlphaFoldDB" id="A0A084H120"/>
<keyword evidence="6" id="KW-0812">Transmembrane</keyword>
<comment type="caution">
    <text evidence="8">The sequence shown here is derived from an EMBL/GenBank/DDBJ whole genome shotgun (WGS) entry which is preliminary data.</text>
</comment>
<keyword evidence="6" id="KW-0472">Membrane</keyword>
<keyword evidence="5 6" id="KW-0067">ATP-binding</keyword>
<dbReference type="SUPFAM" id="SSF143597">
    <property type="entry name" value="YojJ-like"/>
    <property type="match status" value="1"/>
</dbReference>
<evidence type="ECO:0000313" key="9">
    <source>
        <dbReference type="Proteomes" id="UP000028549"/>
    </source>
</evidence>
<evidence type="ECO:0000256" key="1">
    <source>
        <dbReference type="ARBA" id="ARBA00000877"/>
    </source>
</evidence>
<dbReference type="GO" id="GO:0005524">
    <property type="term" value="F:ATP binding"/>
    <property type="evidence" value="ECO:0007669"/>
    <property type="project" value="UniProtKB-UniRule"/>
</dbReference>
<keyword evidence="4 6" id="KW-0547">Nucleotide-binding</keyword>
<evidence type="ECO:0000256" key="5">
    <source>
        <dbReference type="ARBA" id="ARBA00022840"/>
    </source>
</evidence>
<dbReference type="HAMAP" id="MF_00838">
    <property type="entry name" value="DacB"/>
    <property type="match status" value="1"/>
</dbReference>
<dbReference type="InterPro" id="IPR036888">
    <property type="entry name" value="DNA_integrity_DisA_N_sf"/>
</dbReference>
<keyword evidence="6" id="KW-1003">Cell membrane</keyword>
<gene>
    <name evidence="6" type="primary">dacB</name>
    <name evidence="8" type="ORF">GS18_0206675</name>
</gene>
<dbReference type="GO" id="GO:0004016">
    <property type="term" value="F:adenylate cyclase activity"/>
    <property type="evidence" value="ECO:0007669"/>
    <property type="project" value="UniProtKB-UniRule"/>
</dbReference>
<dbReference type="PROSITE" id="PS51794">
    <property type="entry name" value="DAC"/>
    <property type="match status" value="1"/>
</dbReference>
<dbReference type="Pfam" id="PF02457">
    <property type="entry name" value="DAC"/>
    <property type="match status" value="1"/>
</dbReference>
<proteinExistence type="inferred from homology"/>
<feature type="domain" description="DAC" evidence="7">
    <location>
        <begin position="45"/>
        <end position="192"/>
    </location>
</feature>
<evidence type="ECO:0000256" key="3">
    <source>
        <dbReference type="ARBA" id="ARBA00022695"/>
    </source>
</evidence>
<dbReference type="GO" id="GO:0006171">
    <property type="term" value="P:cAMP biosynthetic process"/>
    <property type="evidence" value="ECO:0007669"/>
    <property type="project" value="InterPro"/>
</dbReference>
<comment type="function">
    <text evidence="6">Catalyzes the condensation of 2 ATP molecules into cyclic di-AMP (c-di-AMP), a second messenger used to regulate differing processes in different bacteria.</text>
</comment>
<evidence type="ECO:0000256" key="2">
    <source>
        <dbReference type="ARBA" id="ARBA00022679"/>
    </source>
</evidence>